<dbReference type="Gene3D" id="3.90.1150.10">
    <property type="entry name" value="Aspartate Aminotransferase, domain 1"/>
    <property type="match status" value="1"/>
</dbReference>
<dbReference type="InterPro" id="IPR015422">
    <property type="entry name" value="PyrdxlP-dep_Trfase_small"/>
</dbReference>
<dbReference type="PIRSF" id="PIRSF000390">
    <property type="entry name" value="PLP_StrS"/>
    <property type="match status" value="1"/>
</dbReference>
<dbReference type="InterPro" id="IPR015421">
    <property type="entry name" value="PyrdxlP-dep_Trfase_major"/>
</dbReference>
<dbReference type="Proteomes" id="UP000250006">
    <property type="component" value="Unassembled WGS sequence"/>
</dbReference>
<dbReference type="Gene3D" id="3.40.640.10">
    <property type="entry name" value="Type I PLP-dependent aspartate aminotransferase-like (Major domain)"/>
    <property type="match status" value="1"/>
</dbReference>
<evidence type="ECO:0000313" key="3">
    <source>
        <dbReference type="EMBL" id="SPT53750.1"/>
    </source>
</evidence>
<organism evidence="3 4">
    <name type="scientific">Actinomyces bovis</name>
    <dbReference type="NCBI Taxonomy" id="1658"/>
    <lineage>
        <taxon>Bacteria</taxon>
        <taxon>Bacillati</taxon>
        <taxon>Actinomycetota</taxon>
        <taxon>Actinomycetes</taxon>
        <taxon>Actinomycetales</taxon>
        <taxon>Actinomycetaceae</taxon>
        <taxon>Actinomyces</taxon>
    </lineage>
</organism>
<evidence type="ECO:0000256" key="2">
    <source>
        <dbReference type="RuleBase" id="RU004508"/>
    </source>
</evidence>
<dbReference type="InterPro" id="IPR015424">
    <property type="entry name" value="PyrdxlP-dep_Trfase"/>
</dbReference>
<keyword evidence="2" id="KW-0663">Pyridoxal phosphate</keyword>
<accession>A0ABY1VP44</accession>
<proteinExistence type="inferred from homology"/>
<dbReference type="Pfam" id="PF01041">
    <property type="entry name" value="DegT_DnrJ_EryC1"/>
    <property type="match status" value="1"/>
</dbReference>
<keyword evidence="4" id="KW-1185">Reference proteome</keyword>
<sequence length="406" mass="43834">MPTGRLIPFSPPALTEEDIAAVSAVLRSGWITTGPKTKEFEQLICQWAGAARAACLNSATAALEIALRLLGIGAGDEVIVPAYTYTASVSPVVHLGATPVMIDANEDDYGINLAAVRAAVTERTKAIIAVDIAGRMCDYPKLLAIVNEMKECFVANSDRQAALGRIAVIADGAHSFGAMKYGIKSGAAADFTTFSFHAVKNLTTGEGGALTWKCGLPFDDDELYQEIMLLSLHGQNKDALAKSEMGSWEYDVSRIGYKCNMTDIAAALGVSQCKRYGAVLKRRQDVVRKYDRLLTGTMVNSLDHFAEGSFSSCHLYLVRVESASLKQRNAIIEAMAEQGVVCNVHYKPLPLMSGYRRLGFSIDSFPNALKLYENALSLPLHNLLSDDDIEYVASALYSAIQEGAGR</sequence>
<keyword evidence="3" id="KW-0032">Aminotransferase</keyword>
<evidence type="ECO:0000256" key="1">
    <source>
        <dbReference type="ARBA" id="ARBA00001933"/>
    </source>
</evidence>
<dbReference type="GO" id="GO:0099620">
    <property type="term" value="F:UDP-4-amino-4-deoxy-L-arabinose aminotransferase"/>
    <property type="evidence" value="ECO:0007669"/>
    <property type="project" value="UniProtKB-EC"/>
</dbReference>
<comment type="caution">
    <text evidence="3">The sequence shown here is derived from an EMBL/GenBank/DDBJ whole genome shotgun (WGS) entry which is preliminary data.</text>
</comment>
<evidence type="ECO:0000313" key="4">
    <source>
        <dbReference type="Proteomes" id="UP000250006"/>
    </source>
</evidence>
<protein>
    <submittedName>
        <fullName evidence="3">UDP-4-amino-4-deoxy-L-arabinose--oxoglutarate aminotransferase</fullName>
        <ecNumber evidence="3">2.6.1.87</ecNumber>
    </submittedName>
</protein>
<keyword evidence="3" id="KW-0808">Transferase</keyword>
<comment type="similarity">
    <text evidence="2">Belongs to the DegT/DnrJ/EryC1 family.</text>
</comment>
<dbReference type="RefSeq" id="WP_111836702.1">
    <property type="nucleotide sequence ID" value="NZ_UAPQ01000008.1"/>
</dbReference>
<dbReference type="EMBL" id="UAPQ01000008">
    <property type="protein sequence ID" value="SPT53750.1"/>
    <property type="molecule type" value="Genomic_DNA"/>
</dbReference>
<dbReference type="SUPFAM" id="SSF53383">
    <property type="entry name" value="PLP-dependent transferases"/>
    <property type="match status" value="1"/>
</dbReference>
<dbReference type="CDD" id="cd00616">
    <property type="entry name" value="AHBA_syn"/>
    <property type="match status" value="1"/>
</dbReference>
<name>A0ABY1VP44_9ACTO</name>
<dbReference type="PANTHER" id="PTHR30244:SF34">
    <property type="entry name" value="DTDP-4-AMINO-4,6-DIDEOXYGALACTOSE TRANSAMINASE"/>
    <property type="match status" value="1"/>
</dbReference>
<comment type="cofactor">
    <cofactor evidence="1">
        <name>pyridoxal 5'-phosphate</name>
        <dbReference type="ChEBI" id="CHEBI:597326"/>
    </cofactor>
</comment>
<gene>
    <name evidence="3" type="primary">arnB</name>
    <name evidence="3" type="ORF">NCTC11535_01431</name>
</gene>
<reference evidence="3 4" key="1">
    <citation type="submission" date="2018-06" db="EMBL/GenBank/DDBJ databases">
        <authorList>
            <consortium name="Pathogen Informatics"/>
            <person name="Doyle S."/>
        </authorList>
    </citation>
    <scope>NUCLEOTIDE SEQUENCE [LARGE SCALE GENOMIC DNA]</scope>
    <source>
        <strain evidence="3 4">NCTC11535</strain>
    </source>
</reference>
<dbReference type="PANTHER" id="PTHR30244">
    <property type="entry name" value="TRANSAMINASE"/>
    <property type="match status" value="1"/>
</dbReference>
<dbReference type="InterPro" id="IPR000653">
    <property type="entry name" value="DegT/StrS_aminotransferase"/>
</dbReference>
<dbReference type="EC" id="2.6.1.87" evidence="3"/>